<keyword evidence="3" id="KW-1185">Reference proteome</keyword>
<feature type="transmembrane region" description="Helical" evidence="1">
    <location>
        <begin position="6"/>
        <end position="25"/>
    </location>
</feature>
<protein>
    <submittedName>
        <fullName evidence="2">Uncharacterized protein</fullName>
    </submittedName>
</protein>
<dbReference type="EMBL" id="RBZM01000005">
    <property type="protein sequence ID" value="RKP54021.1"/>
    <property type="molecule type" value="Genomic_DNA"/>
</dbReference>
<feature type="transmembrane region" description="Helical" evidence="1">
    <location>
        <begin position="165"/>
        <end position="185"/>
    </location>
</feature>
<evidence type="ECO:0000313" key="3">
    <source>
        <dbReference type="Proteomes" id="UP000282076"/>
    </source>
</evidence>
<proteinExistence type="predicted"/>
<name>A0A494XTQ9_9BACL</name>
<keyword evidence="1" id="KW-0812">Transmembrane</keyword>
<feature type="transmembrane region" description="Helical" evidence="1">
    <location>
        <begin position="191"/>
        <end position="211"/>
    </location>
</feature>
<feature type="transmembrane region" description="Helical" evidence="1">
    <location>
        <begin position="32"/>
        <end position="51"/>
    </location>
</feature>
<keyword evidence="1" id="KW-1133">Transmembrane helix</keyword>
<feature type="transmembrane region" description="Helical" evidence="1">
    <location>
        <begin position="57"/>
        <end position="75"/>
    </location>
</feature>
<feature type="transmembrane region" description="Helical" evidence="1">
    <location>
        <begin position="120"/>
        <end position="144"/>
    </location>
</feature>
<feature type="transmembrane region" description="Helical" evidence="1">
    <location>
        <begin position="82"/>
        <end position="100"/>
    </location>
</feature>
<comment type="caution">
    <text evidence="2">The sequence shown here is derived from an EMBL/GenBank/DDBJ whole genome shotgun (WGS) entry which is preliminary data.</text>
</comment>
<dbReference type="OrthoDB" id="2679785at2"/>
<dbReference type="RefSeq" id="WP_120977025.1">
    <property type="nucleotide sequence ID" value="NZ_RBZM01000005.1"/>
</dbReference>
<sequence length="218" mass="25208">MKFAGFMFFSTLENLSFFFFIFVLFRFNIRENILKFGVFSVVLSLVSNSLQTEFLQATSSLVQAIFIILFVMFFLRVHLFNATVVVITGYIINFMVQWMTAGLYLHTGILTDLMNTDDGYILQVSSAFLMLVFSLVIWSNKGGFSFVENKSRLKNGRTYIKENKVFIFFLIIAIFVVFVANFLFITISKPPYLLVSIILLSTLVVLLYLTVRRDERND</sequence>
<organism evidence="2 3">
    <name type="scientific">Cohnella endophytica</name>
    <dbReference type="NCBI Taxonomy" id="2419778"/>
    <lineage>
        <taxon>Bacteria</taxon>
        <taxon>Bacillati</taxon>
        <taxon>Bacillota</taxon>
        <taxon>Bacilli</taxon>
        <taxon>Bacillales</taxon>
        <taxon>Paenibacillaceae</taxon>
        <taxon>Cohnella</taxon>
    </lineage>
</organism>
<dbReference type="AlphaFoldDB" id="A0A494XTQ9"/>
<gene>
    <name evidence="2" type="ORF">D7Z26_11570</name>
</gene>
<evidence type="ECO:0000256" key="1">
    <source>
        <dbReference type="SAM" id="Phobius"/>
    </source>
</evidence>
<dbReference type="Proteomes" id="UP000282076">
    <property type="component" value="Unassembled WGS sequence"/>
</dbReference>
<keyword evidence="1" id="KW-0472">Membrane</keyword>
<evidence type="ECO:0000313" key="2">
    <source>
        <dbReference type="EMBL" id="RKP54021.1"/>
    </source>
</evidence>
<reference evidence="2 3" key="1">
    <citation type="submission" date="2018-10" db="EMBL/GenBank/DDBJ databases">
        <title>Cohnella sp. M2MS4P-1, whole genome shotgun sequence.</title>
        <authorList>
            <person name="Tuo L."/>
        </authorList>
    </citation>
    <scope>NUCLEOTIDE SEQUENCE [LARGE SCALE GENOMIC DNA]</scope>
    <source>
        <strain evidence="2 3">M2MS4P-1</strain>
    </source>
</reference>
<accession>A0A494XTQ9</accession>